<dbReference type="EMBL" id="VBOS01000221">
    <property type="protein sequence ID" value="TMQ55322.1"/>
    <property type="molecule type" value="Genomic_DNA"/>
</dbReference>
<comment type="caution">
    <text evidence="2">The sequence shown here is derived from an EMBL/GenBank/DDBJ whole genome shotgun (WGS) entry which is preliminary data.</text>
</comment>
<reference evidence="2 3" key="1">
    <citation type="journal article" date="2019" name="Nat. Microbiol.">
        <title>Mediterranean grassland soil C-N compound turnover is dependent on rainfall and depth, and is mediated by genomically divergent microorganisms.</title>
        <authorList>
            <person name="Diamond S."/>
            <person name="Andeer P.F."/>
            <person name="Li Z."/>
            <person name="Crits-Christoph A."/>
            <person name="Burstein D."/>
            <person name="Anantharaman K."/>
            <person name="Lane K.R."/>
            <person name="Thomas B.C."/>
            <person name="Pan C."/>
            <person name="Northen T.R."/>
            <person name="Banfield J.F."/>
        </authorList>
    </citation>
    <scope>NUCLEOTIDE SEQUENCE [LARGE SCALE GENOMIC DNA]</scope>
    <source>
        <strain evidence="2">WS_2</strain>
    </source>
</reference>
<dbReference type="PRINTS" id="PR00111">
    <property type="entry name" value="ABHYDROLASE"/>
</dbReference>
<dbReference type="PANTHER" id="PTHR43433:SF1">
    <property type="entry name" value="BLL5160 PROTEIN"/>
    <property type="match status" value="1"/>
</dbReference>
<protein>
    <submittedName>
        <fullName evidence="2">Alpha/beta hydrolase</fullName>
    </submittedName>
</protein>
<dbReference type="PANTHER" id="PTHR43433">
    <property type="entry name" value="HYDROLASE, ALPHA/BETA FOLD FAMILY PROTEIN"/>
    <property type="match status" value="1"/>
</dbReference>
<evidence type="ECO:0000313" key="2">
    <source>
        <dbReference type="EMBL" id="TMQ55322.1"/>
    </source>
</evidence>
<dbReference type="InterPro" id="IPR000073">
    <property type="entry name" value="AB_hydrolase_1"/>
</dbReference>
<name>A0A538SVA8_UNCEI</name>
<dbReference type="InterPro" id="IPR050471">
    <property type="entry name" value="AB_hydrolase"/>
</dbReference>
<accession>A0A538SVA8</accession>
<feature type="domain" description="AB hydrolase-1" evidence="1">
    <location>
        <begin position="47"/>
        <end position="281"/>
    </location>
</feature>
<keyword evidence="2" id="KW-0378">Hydrolase</keyword>
<proteinExistence type="predicted"/>
<dbReference type="Gene3D" id="3.40.50.1820">
    <property type="entry name" value="alpha/beta hydrolase"/>
    <property type="match status" value="1"/>
</dbReference>
<dbReference type="SUPFAM" id="SSF53474">
    <property type="entry name" value="alpha/beta-Hydrolases"/>
    <property type="match status" value="1"/>
</dbReference>
<dbReference type="GO" id="GO:0016787">
    <property type="term" value="F:hydrolase activity"/>
    <property type="evidence" value="ECO:0007669"/>
    <property type="project" value="UniProtKB-KW"/>
</dbReference>
<organism evidence="2 3">
    <name type="scientific">Eiseniibacteriota bacterium</name>
    <dbReference type="NCBI Taxonomy" id="2212470"/>
    <lineage>
        <taxon>Bacteria</taxon>
        <taxon>Candidatus Eiseniibacteriota</taxon>
    </lineage>
</organism>
<dbReference type="Pfam" id="PF12697">
    <property type="entry name" value="Abhydrolase_6"/>
    <property type="match status" value="1"/>
</dbReference>
<dbReference type="InterPro" id="IPR029058">
    <property type="entry name" value="AB_hydrolase_fold"/>
</dbReference>
<evidence type="ECO:0000259" key="1">
    <source>
        <dbReference type="Pfam" id="PF12697"/>
    </source>
</evidence>
<dbReference type="AlphaFoldDB" id="A0A538SVA8"/>
<gene>
    <name evidence="2" type="ORF">E6K72_06535</name>
</gene>
<dbReference type="Proteomes" id="UP000317716">
    <property type="component" value="Unassembled WGS sequence"/>
</dbReference>
<evidence type="ECO:0000313" key="3">
    <source>
        <dbReference type="Proteomes" id="UP000317716"/>
    </source>
</evidence>
<sequence length="293" mass="32416">MRSIAARLADGWQRTADPAWLEGWIERDFELPGGFTRVVMMGDGPPLLLLPPSPGYKEAWVACAFRLARRFRVVTYDLRAEFDGRPRWATLLDDLRRVADSVAPGLAAVAGHSLGGALAQRYALAYPERVASLVLSSSFARLVTPRSQWRARYIEQPAVLAALRFLPEEHALDFAGRLAERAGWVFDPRCDRHVLALMRHGVRRVPLGLALERVRLAFDHDLRADLPRLGCGALVIVGERESVSYRAAADELARVIPRARLALSPGAGHLHPLSNAEWFASTVGEWMGPATSM</sequence>